<keyword evidence="3" id="KW-1185">Reference proteome</keyword>
<sequence>MAFNFNASFDMPRSSPYQSPIIKWPTGSKNDVRPTNPPRPKLSPAIRSKPPKIYRNSSSPLDGFFHDWDEQPARGILQITPLALTVFIFKHQGWFSPDRLMDDVDYELTDRRVSFKYDWEAAESELLFKKCGAVKKGKEGIVWFLDDVRDVHQLQLVIERVRGKNIKREL</sequence>
<comment type="caution">
    <text evidence="2">The sequence shown here is derived from an EMBL/GenBank/DDBJ whole genome shotgun (WGS) entry which is preliminary data.</text>
</comment>
<dbReference type="InParanoid" id="A0A2P6N0Z8"/>
<accession>A0A2P6N0Z8</accession>
<evidence type="ECO:0000313" key="3">
    <source>
        <dbReference type="Proteomes" id="UP000241769"/>
    </source>
</evidence>
<name>A0A2P6N0Z8_9EUKA</name>
<dbReference type="Proteomes" id="UP000241769">
    <property type="component" value="Unassembled WGS sequence"/>
</dbReference>
<gene>
    <name evidence="2" type="ORF">PROFUN_00496</name>
</gene>
<evidence type="ECO:0000313" key="2">
    <source>
        <dbReference type="EMBL" id="PRP77635.1"/>
    </source>
</evidence>
<protein>
    <submittedName>
        <fullName evidence="2">Uncharacterized protein</fullName>
    </submittedName>
</protein>
<reference evidence="2 3" key="1">
    <citation type="journal article" date="2018" name="Genome Biol. Evol.">
        <title>Multiple Roots of Fruiting Body Formation in Amoebozoa.</title>
        <authorList>
            <person name="Hillmann F."/>
            <person name="Forbes G."/>
            <person name="Novohradska S."/>
            <person name="Ferling I."/>
            <person name="Riege K."/>
            <person name="Groth M."/>
            <person name="Westermann M."/>
            <person name="Marz M."/>
            <person name="Spaller T."/>
            <person name="Winckler T."/>
            <person name="Schaap P."/>
            <person name="Glockner G."/>
        </authorList>
    </citation>
    <scope>NUCLEOTIDE SEQUENCE [LARGE SCALE GENOMIC DNA]</scope>
    <source>
        <strain evidence="2 3">Jena</strain>
    </source>
</reference>
<dbReference type="EMBL" id="MDYQ01000257">
    <property type="protein sequence ID" value="PRP77635.1"/>
    <property type="molecule type" value="Genomic_DNA"/>
</dbReference>
<feature type="region of interest" description="Disordered" evidence="1">
    <location>
        <begin position="23"/>
        <end position="49"/>
    </location>
</feature>
<dbReference type="AlphaFoldDB" id="A0A2P6N0Z8"/>
<evidence type="ECO:0000256" key="1">
    <source>
        <dbReference type="SAM" id="MobiDB-lite"/>
    </source>
</evidence>
<proteinExistence type="predicted"/>
<organism evidence="2 3">
    <name type="scientific">Planoprotostelium fungivorum</name>
    <dbReference type="NCBI Taxonomy" id="1890364"/>
    <lineage>
        <taxon>Eukaryota</taxon>
        <taxon>Amoebozoa</taxon>
        <taxon>Evosea</taxon>
        <taxon>Variosea</taxon>
        <taxon>Cavosteliida</taxon>
        <taxon>Cavosteliaceae</taxon>
        <taxon>Planoprotostelium</taxon>
    </lineage>
</organism>